<accession>A0A939LRV1</accession>
<feature type="region of interest" description="Disordered" evidence="1">
    <location>
        <begin position="1"/>
        <end position="53"/>
    </location>
</feature>
<proteinExistence type="predicted"/>
<dbReference type="EMBL" id="JAGEMK010000012">
    <property type="protein sequence ID" value="MBO1753396.1"/>
    <property type="molecule type" value="Genomic_DNA"/>
</dbReference>
<evidence type="ECO:0000256" key="1">
    <source>
        <dbReference type="SAM" id="MobiDB-lite"/>
    </source>
</evidence>
<organism evidence="2 3">
    <name type="scientific">Actinotalea soli</name>
    <dbReference type="NCBI Taxonomy" id="2819234"/>
    <lineage>
        <taxon>Bacteria</taxon>
        <taxon>Bacillati</taxon>
        <taxon>Actinomycetota</taxon>
        <taxon>Actinomycetes</taxon>
        <taxon>Micrococcales</taxon>
        <taxon>Cellulomonadaceae</taxon>
        <taxon>Actinotalea</taxon>
    </lineage>
</organism>
<dbReference type="Gene3D" id="1.20.120.1550">
    <property type="entry name" value="Protein of unknown function DUF5063"/>
    <property type="match status" value="1"/>
</dbReference>
<evidence type="ECO:0000313" key="3">
    <source>
        <dbReference type="Proteomes" id="UP000664209"/>
    </source>
</evidence>
<dbReference type="AlphaFoldDB" id="A0A939LRV1"/>
<name>A0A939LRV1_9CELL</name>
<dbReference type="Pfam" id="PF16702">
    <property type="entry name" value="DUF5063"/>
    <property type="match status" value="1"/>
</dbReference>
<sequence>MRSRLGGPSKDGGRSVPDTTPTVPTPQPGSDDATPVAPAGRAQPDGPGRAQAPADLREVADTMAAESRAFTTTVTEVAAGANPEAAIPLLLLAISDVLAAGARLGAMVDVVPSERFEPDVGPDVDLDPLRAALGNVFEGIDDYAEVDDPVLGREVVTSSVSSDVVLVVGALAQGLRHHDSGEVLEALWWWQFSYLSNWGERASSALRVLQTVLAHLRLDVDDEVAADAEFQALHP</sequence>
<gene>
    <name evidence="2" type="ORF">J4G33_16425</name>
</gene>
<dbReference type="Proteomes" id="UP000664209">
    <property type="component" value="Unassembled WGS sequence"/>
</dbReference>
<reference evidence="2" key="1">
    <citation type="submission" date="2021-03" db="EMBL/GenBank/DDBJ databases">
        <title>Actinotalea soli sp. nov., isolated from soil.</title>
        <authorList>
            <person name="Ping W."/>
            <person name="Zhang J."/>
        </authorList>
    </citation>
    <scope>NUCLEOTIDE SEQUENCE</scope>
    <source>
        <strain evidence="2">BY-33</strain>
    </source>
</reference>
<evidence type="ECO:0000313" key="2">
    <source>
        <dbReference type="EMBL" id="MBO1753396.1"/>
    </source>
</evidence>
<keyword evidence="3" id="KW-1185">Reference proteome</keyword>
<protein>
    <submittedName>
        <fullName evidence="2">DUF5063 domain-containing protein</fullName>
    </submittedName>
</protein>
<dbReference type="InterPro" id="IPR032025">
    <property type="entry name" value="DUF5063"/>
</dbReference>
<comment type="caution">
    <text evidence="2">The sequence shown here is derived from an EMBL/GenBank/DDBJ whole genome shotgun (WGS) entry which is preliminary data.</text>
</comment>
<dbReference type="InterPro" id="IPR038312">
    <property type="entry name" value="DUF5063_sf"/>
</dbReference>